<dbReference type="InterPro" id="IPR050126">
    <property type="entry name" value="Ap4A_hydrolase"/>
</dbReference>
<dbReference type="CDD" id="cd00144">
    <property type="entry name" value="MPP_PPP_family"/>
    <property type="match status" value="1"/>
</dbReference>
<keyword evidence="4" id="KW-1185">Reference proteome</keyword>
<gene>
    <name evidence="3" type="ORF">ALEPTO_LOCUS1603</name>
</gene>
<evidence type="ECO:0000256" key="1">
    <source>
        <dbReference type="SAM" id="MobiDB-lite"/>
    </source>
</evidence>
<evidence type="ECO:0000313" key="3">
    <source>
        <dbReference type="EMBL" id="CAG8462294.1"/>
    </source>
</evidence>
<dbReference type="OrthoDB" id="10267127at2759"/>
<dbReference type="GO" id="GO:0000298">
    <property type="term" value="F:endopolyphosphatase activity"/>
    <property type="evidence" value="ECO:0007669"/>
    <property type="project" value="TreeGrafter"/>
</dbReference>
<feature type="compositionally biased region" description="Low complexity" evidence="1">
    <location>
        <begin position="16"/>
        <end position="31"/>
    </location>
</feature>
<evidence type="ECO:0000259" key="2">
    <source>
        <dbReference type="Pfam" id="PF00149"/>
    </source>
</evidence>
<dbReference type="Proteomes" id="UP000789508">
    <property type="component" value="Unassembled WGS sequence"/>
</dbReference>
<dbReference type="PANTHER" id="PTHR42850:SF4">
    <property type="entry name" value="ZINC-DEPENDENT ENDOPOLYPHOSPHATASE"/>
    <property type="match status" value="1"/>
</dbReference>
<organism evidence="3 4">
    <name type="scientific">Ambispora leptoticha</name>
    <dbReference type="NCBI Taxonomy" id="144679"/>
    <lineage>
        <taxon>Eukaryota</taxon>
        <taxon>Fungi</taxon>
        <taxon>Fungi incertae sedis</taxon>
        <taxon>Mucoromycota</taxon>
        <taxon>Glomeromycotina</taxon>
        <taxon>Glomeromycetes</taxon>
        <taxon>Archaeosporales</taxon>
        <taxon>Ambisporaceae</taxon>
        <taxon>Ambispora</taxon>
    </lineage>
</organism>
<dbReference type="GO" id="GO:0005737">
    <property type="term" value="C:cytoplasm"/>
    <property type="evidence" value="ECO:0007669"/>
    <property type="project" value="TreeGrafter"/>
</dbReference>
<evidence type="ECO:0000313" key="4">
    <source>
        <dbReference type="Proteomes" id="UP000789508"/>
    </source>
</evidence>
<dbReference type="EMBL" id="CAJVPS010000185">
    <property type="protein sequence ID" value="CAG8462294.1"/>
    <property type="molecule type" value="Genomic_DNA"/>
</dbReference>
<accession>A0A9N8VV22</accession>
<feature type="region of interest" description="Disordered" evidence="1">
    <location>
        <begin position="218"/>
        <end position="240"/>
    </location>
</feature>
<feature type="domain" description="Calcineurin-like phosphoesterase" evidence="2">
    <location>
        <begin position="58"/>
        <end position="256"/>
    </location>
</feature>
<proteinExistence type="predicted"/>
<dbReference type="Pfam" id="PF00149">
    <property type="entry name" value="Metallophos"/>
    <property type="match status" value="1"/>
</dbReference>
<dbReference type="Gene3D" id="3.60.21.10">
    <property type="match status" value="1"/>
</dbReference>
<dbReference type="PANTHER" id="PTHR42850">
    <property type="entry name" value="METALLOPHOSPHOESTERASE"/>
    <property type="match status" value="1"/>
</dbReference>
<dbReference type="SUPFAM" id="SSF56300">
    <property type="entry name" value="Metallo-dependent phosphatases"/>
    <property type="match status" value="1"/>
</dbReference>
<reference evidence="3" key="1">
    <citation type="submission" date="2021-06" db="EMBL/GenBank/DDBJ databases">
        <authorList>
            <person name="Kallberg Y."/>
            <person name="Tangrot J."/>
            <person name="Rosling A."/>
        </authorList>
    </citation>
    <scope>NUCLEOTIDE SEQUENCE</scope>
    <source>
        <strain evidence="3">FL130A</strain>
    </source>
</reference>
<sequence length="308" mass="34344">MNSNFNNSDDNEGKIESSPPSSSIAKPSKSKISTKEISPYSNHIFISTLPASLYSDKRLIFIGDVHGALEELDALLEKLNYSSTKDHIVFTGDLCAKGPDSLGVLRRVRELGASGVRGNHDDKVVRWKGFLKSLEVEVGKEVEVNSESVPKDLKIGSEHEYMAKNITDDLYETLLSFPLILEIPEHNLYVVHAGLLPDLPIADQSPYDIMNMRNIKNDGTPTKQKHKGHAWTDDWNQAQSRSENPKTIIYGHDASRGLQIKEYTIGLDSGCGSGRELTAMIWNEDPKKRELVSVRCTSKYKVNLDDSD</sequence>
<dbReference type="InterPro" id="IPR004843">
    <property type="entry name" value="Calcineurin-like_PHP"/>
</dbReference>
<protein>
    <submittedName>
        <fullName evidence="3">12562_t:CDS:1</fullName>
    </submittedName>
</protein>
<name>A0A9N8VV22_9GLOM</name>
<feature type="region of interest" description="Disordered" evidence="1">
    <location>
        <begin position="1"/>
        <end position="32"/>
    </location>
</feature>
<dbReference type="InterPro" id="IPR029052">
    <property type="entry name" value="Metallo-depent_PP-like"/>
</dbReference>
<dbReference type="GO" id="GO:0006798">
    <property type="term" value="P:polyphosphate catabolic process"/>
    <property type="evidence" value="ECO:0007669"/>
    <property type="project" value="TreeGrafter"/>
</dbReference>
<dbReference type="GO" id="GO:0016791">
    <property type="term" value="F:phosphatase activity"/>
    <property type="evidence" value="ECO:0007669"/>
    <property type="project" value="TreeGrafter"/>
</dbReference>
<dbReference type="AlphaFoldDB" id="A0A9N8VV22"/>
<comment type="caution">
    <text evidence="3">The sequence shown here is derived from an EMBL/GenBank/DDBJ whole genome shotgun (WGS) entry which is preliminary data.</text>
</comment>